<accession>A0ABY3PLF4</accession>
<evidence type="ECO:0000256" key="2">
    <source>
        <dbReference type="ARBA" id="ARBA00009160"/>
    </source>
</evidence>
<comment type="subcellular location">
    <subcellularLocation>
        <location evidence="1">Membrane</location>
    </subcellularLocation>
</comment>
<keyword evidence="4 6" id="KW-1133">Transmembrane helix</keyword>
<evidence type="ECO:0000313" key="8">
    <source>
        <dbReference type="Proteomes" id="UP001054846"/>
    </source>
</evidence>
<feature type="transmembrane region" description="Helical" evidence="6">
    <location>
        <begin position="12"/>
        <end position="30"/>
    </location>
</feature>
<keyword evidence="8" id="KW-1185">Reference proteome</keyword>
<dbReference type="RefSeq" id="WP_230841541.1">
    <property type="nucleotide sequence ID" value="NZ_CP063845.1"/>
</dbReference>
<evidence type="ECO:0000256" key="3">
    <source>
        <dbReference type="ARBA" id="ARBA00022692"/>
    </source>
</evidence>
<evidence type="ECO:0000256" key="6">
    <source>
        <dbReference type="SAM" id="Phobius"/>
    </source>
</evidence>
<name>A0ABY3PLF4_9CYAN</name>
<evidence type="ECO:0000313" key="7">
    <source>
        <dbReference type="EMBL" id="UFP94491.1"/>
    </source>
</evidence>
<dbReference type="Proteomes" id="UP001054846">
    <property type="component" value="Chromosome"/>
</dbReference>
<dbReference type="InterPro" id="IPR007014">
    <property type="entry name" value="FUN14"/>
</dbReference>
<sequence length="104" mass="11284">MEQLNGQDWASWPIQLSAGALSGVAIGYTIRKLTLVALFCVGLGLVFVYALTQWGIASVDWRAFDAQLQWVARQLQQWASGLFDNLSVAGAGFAAGVLLSLRLR</sequence>
<feature type="transmembrane region" description="Helical" evidence="6">
    <location>
        <begin position="77"/>
        <end position="101"/>
    </location>
</feature>
<dbReference type="Pfam" id="PF04930">
    <property type="entry name" value="FUN14"/>
    <property type="match status" value="1"/>
</dbReference>
<comment type="similarity">
    <text evidence="2">Belongs to the FUN14 family.</text>
</comment>
<proteinExistence type="inferred from homology"/>
<evidence type="ECO:0000256" key="1">
    <source>
        <dbReference type="ARBA" id="ARBA00004370"/>
    </source>
</evidence>
<organism evidence="7 8">
    <name type="scientific">Gloeobacter morelensis MG652769</name>
    <dbReference type="NCBI Taxonomy" id="2781736"/>
    <lineage>
        <taxon>Bacteria</taxon>
        <taxon>Bacillati</taxon>
        <taxon>Cyanobacteriota</taxon>
        <taxon>Cyanophyceae</taxon>
        <taxon>Gloeobacterales</taxon>
        <taxon>Gloeobacteraceae</taxon>
        <taxon>Gloeobacter</taxon>
        <taxon>Gloeobacter morelensis</taxon>
    </lineage>
</organism>
<gene>
    <name evidence="7" type="ORF">ISF26_22575</name>
</gene>
<dbReference type="EMBL" id="CP063845">
    <property type="protein sequence ID" value="UFP94491.1"/>
    <property type="molecule type" value="Genomic_DNA"/>
</dbReference>
<protein>
    <submittedName>
        <fullName evidence="7">FUN14 domain-containing protein</fullName>
    </submittedName>
</protein>
<evidence type="ECO:0000256" key="4">
    <source>
        <dbReference type="ARBA" id="ARBA00022989"/>
    </source>
</evidence>
<evidence type="ECO:0000256" key="5">
    <source>
        <dbReference type="ARBA" id="ARBA00023136"/>
    </source>
</evidence>
<keyword evidence="5 6" id="KW-0472">Membrane</keyword>
<keyword evidence="3 6" id="KW-0812">Transmembrane</keyword>
<reference evidence="7 8" key="1">
    <citation type="journal article" date="2021" name="Genome Biol. Evol.">
        <title>Complete Genome Sequencing of a Novel Gloeobacter Species from a Waterfall Cave in Mexico.</title>
        <authorList>
            <person name="Saw J.H."/>
            <person name="Cardona T."/>
            <person name="Montejano G."/>
        </authorList>
    </citation>
    <scope>NUCLEOTIDE SEQUENCE [LARGE SCALE GENOMIC DNA]</scope>
    <source>
        <strain evidence="7">MG652769</strain>
    </source>
</reference>
<feature type="transmembrane region" description="Helical" evidence="6">
    <location>
        <begin position="35"/>
        <end position="57"/>
    </location>
</feature>